<evidence type="ECO:0000313" key="1">
    <source>
        <dbReference type="EMBL" id="CAX31879.1"/>
    </source>
</evidence>
<reference evidence="1 2" key="1">
    <citation type="journal article" date="2003" name="Nature">
        <title>Genome divergence in two Prochlorococcus ecotypes reflects oceanic niche differentiation.</title>
        <authorList>
            <person name="Rocap G."/>
            <person name="Larimer F.W."/>
            <person name="Lamerdin J.E."/>
            <person name="Malfatti S."/>
            <person name="Chain P."/>
            <person name="Ahlgren N.A."/>
            <person name="Arellano A."/>
            <person name="Coleman M."/>
            <person name="Hauser L."/>
            <person name="Hess W.R."/>
            <person name="Johnson Z.I."/>
            <person name="Land M.L."/>
            <person name="Lindell D."/>
            <person name="Post A.F."/>
            <person name="Regala W."/>
            <person name="Shah M."/>
            <person name="Shaw S.L."/>
            <person name="Steglich C."/>
            <person name="Sullivan M.B."/>
            <person name="Ting C.S."/>
            <person name="Tolonen A."/>
            <person name="Webb E.A."/>
            <person name="Zinser E.R."/>
            <person name="Chisholm S.W."/>
        </authorList>
    </citation>
    <scope>NUCLEOTIDE SEQUENCE [LARGE SCALE GENOMIC DNA]</scope>
    <source>
        <strain evidence="2">MIT 9313</strain>
    </source>
</reference>
<dbReference type="HOGENOM" id="CLU_3203922_0_0_3"/>
<name>B9ERN7_PROMM</name>
<dbReference type="KEGG" id="pmt:PMT_2361"/>
<sequence>MILLSAALRNKGIEILSKLETGDLCRPRNTELSRLLRLHRMGGTSWR</sequence>
<dbReference type="Proteomes" id="UP000001423">
    <property type="component" value="Chromosome"/>
</dbReference>
<accession>B9ERN7</accession>
<keyword evidence="2" id="KW-1185">Reference proteome</keyword>
<gene>
    <name evidence="1" type="ordered locus">PMT_2361</name>
</gene>
<protein>
    <submittedName>
        <fullName evidence="1">Uncharacterized protein</fullName>
    </submittedName>
</protein>
<dbReference type="EMBL" id="BX548175">
    <property type="protein sequence ID" value="CAX31879.1"/>
    <property type="molecule type" value="Genomic_DNA"/>
</dbReference>
<organism evidence="1 2">
    <name type="scientific">Prochlorococcus marinus (strain MIT 9313)</name>
    <dbReference type="NCBI Taxonomy" id="74547"/>
    <lineage>
        <taxon>Bacteria</taxon>
        <taxon>Bacillati</taxon>
        <taxon>Cyanobacteriota</taxon>
        <taxon>Cyanophyceae</taxon>
        <taxon>Synechococcales</taxon>
        <taxon>Prochlorococcaceae</taxon>
        <taxon>Prochlorococcus</taxon>
    </lineage>
</organism>
<proteinExistence type="predicted"/>
<dbReference type="AlphaFoldDB" id="B9ERN7"/>
<evidence type="ECO:0000313" key="2">
    <source>
        <dbReference type="Proteomes" id="UP000001423"/>
    </source>
</evidence>